<dbReference type="AlphaFoldDB" id="A0AAJ0XFC8"/>
<dbReference type="PIRSF" id="PIRSF015283">
    <property type="entry name" value="Regulatory_RpfE"/>
    <property type="match status" value="1"/>
</dbReference>
<sequence>MTAELTVLAPGLLGPVPLLPEQAPHTPALDLLLRRGQPRHAPDARSPHTNLTACLLARFGAAASAPYARAADDPSWDRSGVLLHADPVHLRPDRDQLRLFDARHLGISRDEATAFAHAVNAHLAADGVRLVAPAASRWYLELSERAQLDTRPLETVIGRHIDGFLPTGADAGHWAALMTEVQMLLFQSPVNHAREARGRPAVNALWLSGGGEWRALAPPPGLAKVCADQPLARGLAMASGLEMAGLNAAGRDGCRAEPGLLLVEAEMADGLLDADEMSWRSAVVGVEARAAQALRTLRAGELDGLTLDLCDGRQWYLSRRRLRRFWQRPRALAERLDQPSAR</sequence>
<name>A0AAJ0XFC8_HALSE</name>
<dbReference type="RefSeq" id="WP_201244435.1">
    <property type="nucleotide sequence ID" value="NZ_NHSF01000036.1"/>
</dbReference>
<evidence type="ECO:0000313" key="1">
    <source>
        <dbReference type="EMBL" id="MBK5930016.1"/>
    </source>
</evidence>
<dbReference type="InterPro" id="IPR016631">
    <property type="entry name" value="Regulatory_RpfE"/>
</dbReference>
<dbReference type="Proteomes" id="UP001296967">
    <property type="component" value="Unassembled WGS sequence"/>
</dbReference>
<evidence type="ECO:0000313" key="2">
    <source>
        <dbReference type="Proteomes" id="UP001296967"/>
    </source>
</evidence>
<proteinExistence type="predicted"/>
<reference evidence="1" key="1">
    <citation type="submission" date="2017-05" db="EMBL/GenBank/DDBJ databases">
        <authorList>
            <person name="Imhoff J.F."/>
            <person name="Rahn T."/>
            <person name="Kuenzel S."/>
            <person name="Neulinger S.C."/>
        </authorList>
    </citation>
    <scope>NUCLEOTIDE SEQUENCE</scope>
    <source>
        <strain evidence="1">DSM 4395</strain>
    </source>
</reference>
<dbReference type="EMBL" id="NHSF01000036">
    <property type="protein sequence ID" value="MBK5930016.1"/>
    <property type="molecule type" value="Genomic_DNA"/>
</dbReference>
<evidence type="ECO:0008006" key="3">
    <source>
        <dbReference type="Google" id="ProtNLM"/>
    </source>
</evidence>
<reference evidence="1" key="2">
    <citation type="journal article" date="2020" name="Microorganisms">
        <title>Osmotic Adaptation and Compatible Solute Biosynthesis of Phototrophic Bacteria as Revealed from Genome Analyses.</title>
        <authorList>
            <person name="Imhoff J.F."/>
            <person name="Rahn T."/>
            <person name="Kunzel S."/>
            <person name="Keller A."/>
            <person name="Neulinger S.C."/>
        </authorList>
    </citation>
    <scope>NUCLEOTIDE SEQUENCE</scope>
    <source>
        <strain evidence="1">DSM 4395</strain>
    </source>
</reference>
<accession>A0AAJ0XFC8</accession>
<gene>
    <name evidence="1" type="ORF">CCR82_05620</name>
</gene>
<comment type="caution">
    <text evidence="1">The sequence shown here is derived from an EMBL/GenBank/DDBJ whole genome shotgun (WGS) entry which is preliminary data.</text>
</comment>
<organism evidence="1 2">
    <name type="scientific">Halochromatium salexigens</name>
    <name type="common">Chromatium salexigens</name>
    <dbReference type="NCBI Taxonomy" id="49447"/>
    <lineage>
        <taxon>Bacteria</taxon>
        <taxon>Pseudomonadati</taxon>
        <taxon>Pseudomonadota</taxon>
        <taxon>Gammaproteobacteria</taxon>
        <taxon>Chromatiales</taxon>
        <taxon>Chromatiaceae</taxon>
        <taxon>Halochromatium</taxon>
    </lineage>
</organism>
<protein>
    <recommendedName>
        <fullName evidence="3">Phosphoglycerate mutase</fullName>
    </recommendedName>
</protein>
<keyword evidence="2" id="KW-1185">Reference proteome</keyword>